<keyword evidence="1" id="KW-1133">Transmembrane helix</keyword>
<evidence type="ECO:0000313" key="2">
    <source>
        <dbReference type="EMBL" id="MDL5376116.1"/>
    </source>
</evidence>
<reference evidence="2 3" key="1">
    <citation type="submission" date="2023-06" db="EMBL/GenBank/DDBJ databases">
        <title>Influencing factors and mechanism of Cr(VI) reduction by facultative anaerobic Exiguobacterium sp. PY14.</title>
        <authorList>
            <person name="Zou L."/>
        </authorList>
    </citation>
    <scope>NUCLEOTIDE SEQUENCE [LARGE SCALE GENOMIC DNA]</scope>
    <source>
        <strain evidence="2 3">PY14</strain>
    </source>
</reference>
<evidence type="ECO:0000256" key="1">
    <source>
        <dbReference type="SAM" id="Phobius"/>
    </source>
</evidence>
<name>A0ABT7MLW0_9BACL</name>
<comment type="caution">
    <text evidence="2">The sequence shown here is derived from an EMBL/GenBank/DDBJ whole genome shotgun (WGS) entry which is preliminary data.</text>
</comment>
<accession>A0ABT7MLW0</accession>
<feature type="transmembrane region" description="Helical" evidence="1">
    <location>
        <begin position="38"/>
        <end position="59"/>
    </location>
</feature>
<organism evidence="2 3">
    <name type="scientific">Exiguobacterium mexicanum</name>
    <dbReference type="NCBI Taxonomy" id="340146"/>
    <lineage>
        <taxon>Bacteria</taxon>
        <taxon>Bacillati</taxon>
        <taxon>Bacillota</taxon>
        <taxon>Bacilli</taxon>
        <taxon>Bacillales</taxon>
        <taxon>Bacillales Family XII. Incertae Sedis</taxon>
        <taxon>Exiguobacterium</taxon>
    </lineage>
</organism>
<proteinExistence type="predicted"/>
<keyword evidence="1" id="KW-0472">Membrane</keyword>
<protein>
    <submittedName>
        <fullName evidence="2">Uncharacterized protein</fullName>
    </submittedName>
</protein>
<dbReference type="RefSeq" id="WP_214719640.1">
    <property type="nucleotide sequence ID" value="NZ_CP183077.1"/>
</dbReference>
<feature type="transmembrane region" description="Helical" evidence="1">
    <location>
        <begin position="71"/>
        <end position="93"/>
    </location>
</feature>
<gene>
    <name evidence="2" type="ORF">QR695_03725</name>
</gene>
<feature type="transmembrane region" description="Helical" evidence="1">
    <location>
        <begin position="105"/>
        <end position="128"/>
    </location>
</feature>
<dbReference type="Proteomes" id="UP001230807">
    <property type="component" value="Unassembled WGS sequence"/>
</dbReference>
<keyword evidence="1" id="KW-0812">Transmembrane</keyword>
<sequence>MAHFLKLQSISIFLAVLLLLNIQLLANSGRLYLIMGNIYMMFITAIGLASLVLFTRLIVKRIRQLAPSPWNLSLYVLWLPYLALFTYVWTRIIPAPSEAAWPSPAVGLFIIALTFTFPLYVFIVHMVARSKQPTT</sequence>
<dbReference type="EMBL" id="JASWER010000001">
    <property type="protein sequence ID" value="MDL5376116.1"/>
    <property type="molecule type" value="Genomic_DNA"/>
</dbReference>
<evidence type="ECO:0000313" key="3">
    <source>
        <dbReference type="Proteomes" id="UP001230807"/>
    </source>
</evidence>
<keyword evidence="3" id="KW-1185">Reference proteome</keyword>